<dbReference type="CDD" id="cd03257">
    <property type="entry name" value="ABC_NikE_OppD_transporters"/>
    <property type="match status" value="1"/>
</dbReference>
<dbReference type="GO" id="GO:0055085">
    <property type="term" value="P:transmembrane transport"/>
    <property type="evidence" value="ECO:0007669"/>
    <property type="project" value="UniProtKB-ARBA"/>
</dbReference>
<dbReference type="GO" id="GO:0016887">
    <property type="term" value="F:ATP hydrolysis activity"/>
    <property type="evidence" value="ECO:0007669"/>
    <property type="project" value="InterPro"/>
</dbReference>
<dbReference type="SUPFAM" id="SSF52540">
    <property type="entry name" value="P-loop containing nucleoside triphosphate hydrolases"/>
    <property type="match status" value="1"/>
</dbReference>
<evidence type="ECO:0000256" key="3">
    <source>
        <dbReference type="ARBA" id="ARBA00022741"/>
    </source>
</evidence>
<keyword evidence="4 6" id="KW-0067">ATP-binding</keyword>
<feature type="domain" description="ABC transporter" evidence="5">
    <location>
        <begin position="7"/>
        <end position="246"/>
    </location>
</feature>
<keyword evidence="3" id="KW-0547">Nucleotide-binding</keyword>
<accession>A0A939SCI1</accession>
<comment type="caution">
    <text evidence="6">The sequence shown here is derived from an EMBL/GenBank/DDBJ whole genome shotgun (WGS) entry which is preliminary data.</text>
</comment>
<dbReference type="PROSITE" id="PS00211">
    <property type="entry name" value="ABC_TRANSPORTER_1"/>
    <property type="match status" value="1"/>
</dbReference>
<dbReference type="Gene3D" id="3.40.50.300">
    <property type="entry name" value="P-loop containing nucleotide triphosphate hydrolases"/>
    <property type="match status" value="1"/>
</dbReference>
<name>A0A939SCI1_9MICO</name>
<dbReference type="SMART" id="SM00382">
    <property type="entry name" value="AAA"/>
    <property type="match status" value="1"/>
</dbReference>
<reference evidence="6" key="1">
    <citation type="submission" date="2021-03" db="EMBL/GenBank/DDBJ databases">
        <title>Leucobacter chromiisoli sp. nov., isolated from chromium-containing soil of chemical plant.</title>
        <authorList>
            <person name="Xu Z."/>
        </authorList>
    </citation>
    <scope>NUCLEOTIDE SEQUENCE</scope>
    <source>
        <strain evidence="6">S27</strain>
    </source>
</reference>
<dbReference type="PANTHER" id="PTHR43776:SF7">
    <property type="entry name" value="D,D-DIPEPTIDE TRANSPORT ATP-BINDING PROTEIN DDPF-RELATED"/>
    <property type="match status" value="1"/>
</dbReference>
<dbReference type="Pfam" id="PF00005">
    <property type="entry name" value="ABC_tran"/>
    <property type="match status" value="1"/>
</dbReference>
<evidence type="ECO:0000256" key="2">
    <source>
        <dbReference type="ARBA" id="ARBA00022448"/>
    </source>
</evidence>
<comment type="similarity">
    <text evidence="1">Belongs to the ABC transporter superfamily.</text>
</comment>
<dbReference type="GO" id="GO:0005524">
    <property type="term" value="F:ATP binding"/>
    <property type="evidence" value="ECO:0007669"/>
    <property type="project" value="UniProtKB-KW"/>
</dbReference>
<dbReference type="Proteomes" id="UP000664382">
    <property type="component" value="Unassembled WGS sequence"/>
</dbReference>
<evidence type="ECO:0000256" key="4">
    <source>
        <dbReference type="ARBA" id="ARBA00022840"/>
    </source>
</evidence>
<dbReference type="PROSITE" id="PS50893">
    <property type="entry name" value="ABC_TRANSPORTER_2"/>
    <property type="match status" value="1"/>
</dbReference>
<proteinExistence type="inferred from homology"/>
<dbReference type="InterPro" id="IPR050319">
    <property type="entry name" value="ABC_transp_ATP-bind"/>
</dbReference>
<dbReference type="EMBL" id="JAGDYM010000011">
    <property type="protein sequence ID" value="MBO1902383.1"/>
    <property type="molecule type" value="Genomic_DNA"/>
</dbReference>
<gene>
    <name evidence="6" type="ORF">J4H92_10535</name>
</gene>
<sequence>MSDGTVVSARGLRVRYGPQLVLDGVDLRLERGESLAVVGESGSGKSTLLRALARLQRADEGEIHWFGEPVAAARPSRLRRLRARLQMVFQDSSSTLDPRFTVRQAVREGLDVHGEGLPSERARRVADLLARLGIADELHDRLPHELSGGQRQRVNIARALVLRPEVVFFDEPVSSLDVIVQRDLIELLDETRTEQGLTSIVVLHDLAVAAQLASRIVVLRSGVVVEEGPAHELLTAPRHPYTRELLLAARAAAR</sequence>
<dbReference type="AlphaFoldDB" id="A0A939SCI1"/>
<dbReference type="InterPro" id="IPR003593">
    <property type="entry name" value="AAA+_ATPase"/>
</dbReference>
<evidence type="ECO:0000313" key="6">
    <source>
        <dbReference type="EMBL" id="MBO1902383.1"/>
    </source>
</evidence>
<keyword evidence="2" id="KW-0813">Transport</keyword>
<organism evidence="6 7">
    <name type="scientific">Leucobacter weissii</name>
    <dbReference type="NCBI Taxonomy" id="1983706"/>
    <lineage>
        <taxon>Bacteria</taxon>
        <taxon>Bacillati</taxon>
        <taxon>Actinomycetota</taxon>
        <taxon>Actinomycetes</taxon>
        <taxon>Micrococcales</taxon>
        <taxon>Microbacteriaceae</taxon>
        <taxon>Leucobacter</taxon>
    </lineage>
</organism>
<evidence type="ECO:0000259" key="5">
    <source>
        <dbReference type="PROSITE" id="PS50893"/>
    </source>
</evidence>
<protein>
    <submittedName>
        <fullName evidence="6">ABC transporter ATP-binding protein</fullName>
    </submittedName>
</protein>
<keyword evidence="7" id="KW-1185">Reference proteome</keyword>
<dbReference type="InterPro" id="IPR003439">
    <property type="entry name" value="ABC_transporter-like_ATP-bd"/>
</dbReference>
<dbReference type="InterPro" id="IPR027417">
    <property type="entry name" value="P-loop_NTPase"/>
</dbReference>
<dbReference type="InterPro" id="IPR017871">
    <property type="entry name" value="ABC_transporter-like_CS"/>
</dbReference>
<dbReference type="RefSeq" id="WP_208098145.1">
    <property type="nucleotide sequence ID" value="NZ_JAGDYM010000011.1"/>
</dbReference>
<dbReference type="PANTHER" id="PTHR43776">
    <property type="entry name" value="TRANSPORT ATP-BINDING PROTEIN"/>
    <property type="match status" value="1"/>
</dbReference>
<evidence type="ECO:0000256" key="1">
    <source>
        <dbReference type="ARBA" id="ARBA00005417"/>
    </source>
</evidence>
<evidence type="ECO:0000313" key="7">
    <source>
        <dbReference type="Proteomes" id="UP000664382"/>
    </source>
</evidence>